<dbReference type="Proteomes" id="UP001620626">
    <property type="component" value="Unassembled WGS sequence"/>
</dbReference>
<dbReference type="EMBL" id="JBICBT010000529">
    <property type="protein sequence ID" value="KAL3110784.1"/>
    <property type="molecule type" value="Genomic_DNA"/>
</dbReference>
<organism evidence="3 4">
    <name type="scientific">Heterodera trifolii</name>
    <dbReference type="NCBI Taxonomy" id="157864"/>
    <lineage>
        <taxon>Eukaryota</taxon>
        <taxon>Metazoa</taxon>
        <taxon>Ecdysozoa</taxon>
        <taxon>Nematoda</taxon>
        <taxon>Chromadorea</taxon>
        <taxon>Rhabditida</taxon>
        <taxon>Tylenchina</taxon>
        <taxon>Tylenchomorpha</taxon>
        <taxon>Tylenchoidea</taxon>
        <taxon>Heteroderidae</taxon>
        <taxon>Heteroderinae</taxon>
        <taxon>Heterodera</taxon>
    </lineage>
</organism>
<evidence type="ECO:0000259" key="2">
    <source>
        <dbReference type="PROSITE" id="PS50222"/>
    </source>
</evidence>
<comment type="caution">
    <text evidence="3">The sequence shown here is derived from an EMBL/GenBank/DDBJ whole genome shotgun (WGS) entry which is preliminary data.</text>
</comment>
<dbReference type="InterPro" id="IPR002048">
    <property type="entry name" value="EF_hand_dom"/>
</dbReference>
<keyword evidence="4" id="KW-1185">Reference proteome</keyword>
<dbReference type="InterPro" id="IPR008974">
    <property type="entry name" value="TRAF-like"/>
</dbReference>
<evidence type="ECO:0000256" key="1">
    <source>
        <dbReference type="SAM" id="Coils"/>
    </source>
</evidence>
<keyword evidence="1" id="KW-0175">Coiled coil</keyword>
<accession>A0ABD2L8K1</accession>
<dbReference type="PANTHER" id="PTHR45774">
    <property type="entry name" value="BTB/POZ DOMAIN-CONTAINING"/>
    <property type="match status" value="1"/>
</dbReference>
<gene>
    <name evidence="3" type="ORF">niasHT_016739</name>
</gene>
<sequence>MSFSSKSSDDEFTIIDQAQFEHSTFSDEGFEHVKIAEMEQTHKENTENGNDNDHEMNITNPDILADRMKLLLSTAKVADAHFVVGKSDEKEEVIKRCLMCIDKNADDLIKSDEFLQIDQNLLCEILARDELQIQNLRAVLGPALYKIRFPLFPKEEFSEKIVSSGVLKMEEVISIYQFLCHPNFRGTSNGLLYPLQFPRHWRISTFGTIVMDIEKVSQFMRQIIGNKRQSEVMKIKGFPWKIMAQIQMKTEYAEKVKESREKWRESSERWRKNNAKLMENSEKMKQNARELKENGVKLKENTEKMAENKGKFKENNEKWEEIIEKLKEKTKQMEENTEKIKENTEKMEENTEKMEENTREMKENAKKLKLEEKGERLVENAKKLEEDAERLEEKGERLMENANKIDEDGKRLIEIKNEEKFKETAQILIENSKKLLEIREKLEENGKKLKENDVKLCKERSEKLKESIETNKKRQEKWEELKKWREIAGAEKWLGFFLLYDAPKDDSNLGCVCSATLRIVSQKNKVRDLQHKFSDVTMKPSNCWGFSNFISFAQLMDPPGKELYDKSGDKVTLAIDLVVKEAKT</sequence>
<evidence type="ECO:0000313" key="3">
    <source>
        <dbReference type="EMBL" id="KAL3110784.1"/>
    </source>
</evidence>
<dbReference type="Gene3D" id="2.60.210.10">
    <property type="entry name" value="Apoptosis, Tumor Necrosis Factor Receptor Associated Protein 2, Chain A"/>
    <property type="match status" value="1"/>
</dbReference>
<dbReference type="InterPro" id="IPR011705">
    <property type="entry name" value="BACK"/>
</dbReference>
<dbReference type="AlphaFoldDB" id="A0ABD2L8K1"/>
<dbReference type="Gene3D" id="1.25.40.420">
    <property type="match status" value="1"/>
</dbReference>
<dbReference type="PROSITE" id="PS50222">
    <property type="entry name" value="EF_HAND_2"/>
    <property type="match status" value="1"/>
</dbReference>
<feature type="coiled-coil region" evidence="1">
    <location>
        <begin position="260"/>
        <end position="452"/>
    </location>
</feature>
<proteinExistence type="predicted"/>
<dbReference type="Pfam" id="PF07707">
    <property type="entry name" value="BACK"/>
    <property type="match status" value="1"/>
</dbReference>
<dbReference type="Gene3D" id="1.10.287.950">
    <property type="entry name" value="Methyl-accepting chemotaxis protein"/>
    <property type="match status" value="1"/>
</dbReference>
<evidence type="ECO:0000313" key="4">
    <source>
        <dbReference type="Proteomes" id="UP001620626"/>
    </source>
</evidence>
<protein>
    <recommendedName>
        <fullName evidence="2">EF-hand domain-containing protein</fullName>
    </recommendedName>
</protein>
<reference evidence="3 4" key="1">
    <citation type="submission" date="2024-10" db="EMBL/GenBank/DDBJ databases">
        <authorList>
            <person name="Kim D."/>
        </authorList>
    </citation>
    <scope>NUCLEOTIDE SEQUENCE [LARGE SCALE GENOMIC DNA]</scope>
    <source>
        <strain evidence="3">BH-2024</strain>
    </source>
</reference>
<dbReference type="SUPFAM" id="SSF49599">
    <property type="entry name" value="TRAF domain-like"/>
    <property type="match status" value="1"/>
</dbReference>
<name>A0ABD2L8K1_9BILA</name>
<feature type="domain" description="EF-hand" evidence="2">
    <location>
        <begin position="89"/>
        <end position="124"/>
    </location>
</feature>
<dbReference type="PANTHER" id="PTHR45774:SF3">
    <property type="entry name" value="BTB (POZ) DOMAIN-CONTAINING 2B-RELATED"/>
    <property type="match status" value="1"/>
</dbReference>